<dbReference type="GO" id="GO:0071949">
    <property type="term" value="F:FAD binding"/>
    <property type="evidence" value="ECO:0007669"/>
    <property type="project" value="InterPro"/>
</dbReference>
<dbReference type="Gene3D" id="3.30.43.10">
    <property type="entry name" value="Uridine Diphospho-n-acetylenolpyruvylglucosamine Reductase, domain 2"/>
    <property type="match status" value="1"/>
</dbReference>
<keyword evidence="3" id="KW-0560">Oxidoreductase</keyword>
<dbReference type="PANTHER" id="PTHR42659">
    <property type="entry name" value="XANTHINE DEHYDROGENASE SUBUNIT C-RELATED"/>
    <property type="match status" value="1"/>
</dbReference>
<name>A0AA35T9H8_GEOBA</name>
<reference evidence="6" key="1">
    <citation type="submission" date="2023-03" db="EMBL/GenBank/DDBJ databases">
        <authorList>
            <person name="Steffen K."/>
            <person name="Cardenas P."/>
        </authorList>
    </citation>
    <scope>NUCLEOTIDE SEQUENCE</scope>
</reference>
<feature type="compositionally biased region" description="Basic residues" evidence="4">
    <location>
        <begin position="231"/>
        <end position="256"/>
    </location>
</feature>
<evidence type="ECO:0000313" key="6">
    <source>
        <dbReference type="EMBL" id="CAI8043829.1"/>
    </source>
</evidence>
<keyword evidence="1" id="KW-0285">Flavoprotein</keyword>
<keyword evidence="2" id="KW-0274">FAD</keyword>
<feature type="region of interest" description="Disordered" evidence="4">
    <location>
        <begin position="212"/>
        <end position="256"/>
    </location>
</feature>
<accession>A0AA35T9H8</accession>
<dbReference type="InterPro" id="IPR016169">
    <property type="entry name" value="FAD-bd_PCMH_sub2"/>
</dbReference>
<dbReference type="InterPro" id="IPR002346">
    <property type="entry name" value="Mopterin_DH_FAD-bd"/>
</dbReference>
<dbReference type="SUPFAM" id="SSF56176">
    <property type="entry name" value="FAD-binding/transporter-associated domain-like"/>
    <property type="match status" value="1"/>
</dbReference>
<sequence>MKPAPFIYHRAETAAHAAEVLAQFGDDVRILAGGQSLLPMMNLRIAAPGHLLDISKTADLMTIEVGVDSLEVGAAATYRRVAEHGAIEQFPIIATAISHVGHEPIRNRGTIVGSIAHNDPAGELPAVALALGAEVQLRSLRGSRSVSIDDFLTEAYCTTIADDELIEAIRFPRPAASTGHGFAEYARRRGDYASAGVACQVRYGPRRFSCRMPGRDPRRRRCGATPPGRGGAHRLRRDRWLGRRARGASHRGQRHR</sequence>
<dbReference type="AlphaFoldDB" id="A0AA35T9H8"/>
<dbReference type="InterPro" id="IPR051312">
    <property type="entry name" value="Diverse_Substr_Oxidored"/>
</dbReference>
<dbReference type="EMBL" id="CASHTH010003359">
    <property type="protein sequence ID" value="CAI8043829.1"/>
    <property type="molecule type" value="Genomic_DNA"/>
</dbReference>
<proteinExistence type="predicted"/>
<evidence type="ECO:0000256" key="4">
    <source>
        <dbReference type="SAM" id="MobiDB-lite"/>
    </source>
</evidence>
<dbReference type="InterPro" id="IPR036318">
    <property type="entry name" value="FAD-bd_PCMH-like_sf"/>
</dbReference>
<dbReference type="GO" id="GO:0016491">
    <property type="term" value="F:oxidoreductase activity"/>
    <property type="evidence" value="ECO:0007669"/>
    <property type="project" value="UniProtKB-KW"/>
</dbReference>
<protein>
    <submittedName>
        <fullName evidence="6">6-hydroxypseudooxynicotine dehydrogenase complex subunit alpha</fullName>
    </submittedName>
</protein>
<dbReference type="Gene3D" id="3.30.465.10">
    <property type="match status" value="1"/>
</dbReference>
<evidence type="ECO:0000313" key="7">
    <source>
        <dbReference type="Proteomes" id="UP001174909"/>
    </source>
</evidence>
<dbReference type="InterPro" id="IPR016166">
    <property type="entry name" value="FAD-bd_PCMH"/>
</dbReference>
<evidence type="ECO:0000259" key="5">
    <source>
        <dbReference type="PROSITE" id="PS51387"/>
    </source>
</evidence>
<evidence type="ECO:0000256" key="2">
    <source>
        <dbReference type="ARBA" id="ARBA00022827"/>
    </source>
</evidence>
<dbReference type="PROSITE" id="PS51387">
    <property type="entry name" value="FAD_PCMH"/>
    <property type="match status" value="1"/>
</dbReference>
<dbReference type="Pfam" id="PF00941">
    <property type="entry name" value="FAD_binding_5"/>
    <property type="match status" value="1"/>
</dbReference>
<evidence type="ECO:0000256" key="3">
    <source>
        <dbReference type="ARBA" id="ARBA00023002"/>
    </source>
</evidence>
<feature type="domain" description="FAD-binding PCMH-type" evidence="5">
    <location>
        <begin position="1"/>
        <end position="176"/>
    </location>
</feature>
<gene>
    <name evidence="6" type="ORF">GBAR_LOCUS24320</name>
</gene>
<dbReference type="PANTHER" id="PTHR42659:SF2">
    <property type="entry name" value="XANTHINE DEHYDROGENASE SUBUNIT C-RELATED"/>
    <property type="match status" value="1"/>
</dbReference>
<dbReference type="InterPro" id="IPR016167">
    <property type="entry name" value="FAD-bd_PCMH_sub1"/>
</dbReference>
<keyword evidence="7" id="KW-1185">Reference proteome</keyword>
<dbReference type="Proteomes" id="UP001174909">
    <property type="component" value="Unassembled WGS sequence"/>
</dbReference>
<evidence type="ECO:0000256" key="1">
    <source>
        <dbReference type="ARBA" id="ARBA00022630"/>
    </source>
</evidence>
<comment type="caution">
    <text evidence="6">The sequence shown here is derived from an EMBL/GenBank/DDBJ whole genome shotgun (WGS) entry which is preliminary data.</text>
</comment>
<organism evidence="6 7">
    <name type="scientific">Geodia barretti</name>
    <name type="common">Barrett's horny sponge</name>
    <dbReference type="NCBI Taxonomy" id="519541"/>
    <lineage>
        <taxon>Eukaryota</taxon>
        <taxon>Metazoa</taxon>
        <taxon>Porifera</taxon>
        <taxon>Demospongiae</taxon>
        <taxon>Heteroscleromorpha</taxon>
        <taxon>Tetractinellida</taxon>
        <taxon>Astrophorina</taxon>
        <taxon>Geodiidae</taxon>
        <taxon>Geodia</taxon>
    </lineage>
</organism>